<dbReference type="RefSeq" id="WP_235055205.1">
    <property type="nucleotide sequence ID" value="NZ_JAKFHA010000017.1"/>
</dbReference>
<dbReference type="InterPro" id="IPR029058">
    <property type="entry name" value="AB_hydrolase_fold"/>
</dbReference>
<dbReference type="PANTHER" id="PTHR43248">
    <property type="entry name" value="2-SUCCINYL-6-HYDROXY-2,4-CYCLOHEXADIENE-1-CARBOXYLATE SYNTHASE"/>
    <property type="match status" value="1"/>
</dbReference>
<dbReference type="InterPro" id="IPR000073">
    <property type="entry name" value="AB_hydrolase_1"/>
</dbReference>
<evidence type="ECO:0000256" key="3">
    <source>
        <dbReference type="ARBA" id="ARBA00022801"/>
    </source>
</evidence>
<proteinExistence type="inferred from homology"/>
<feature type="signal peptide" evidence="5">
    <location>
        <begin position="1"/>
        <end position="27"/>
    </location>
</feature>
<accession>A0AA41U2B9</accession>
<dbReference type="Pfam" id="PF08386">
    <property type="entry name" value="Abhydrolase_4"/>
    <property type="match status" value="1"/>
</dbReference>
<feature type="chain" id="PRO_5041450695" evidence="5">
    <location>
        <begin position="28"/>
        <end position="505"/>
    </location>
</feature>
<dbReference type="GO" id="GO:0016787">
    <property type="term" value="F:hydrolase activity"/>
    <property type="evidence" value="ECO:0007669"/>
    <property type="project" value="UniProtKB-KW"/>
</dbReference>
<sequence>MINRGAAAGAALVAVVAALAAAGPAVSAQDAPPPRVSPGIAWGACPPDLSRAMRCGTLDVPVDHAAPGGPTTTLGVSLAQATGTKRGTILVNPGGPGGQGMWLAGAVHRALPADLRAAYDVVGVDPRGNGHSSPIQCVDTATFDKAPKPDPVPRTAADKQALVARAKAYADGCATRAGALLPHLSTVDNAHDLDRVRAALGEPKISYIGWSYGTYLGAVYGHLFPQRVDRMILDSIVDPRPEGIWYGVNLGQDVAFQARWRDFTGWAARHDDTLRLGPAGRDVDASLSRVLAGVRGAPAGGLVGPAEVYDLASGAMYDNDRWPGLARAMRDYLAGNPAPLVALYEPPDPDKANATAIYTAVECADGPWPRDWAVWDRDADALHRTAPILTWPNTWLNAPCAFWPLAPREPVRVDGRGLPGVLLIQATRDAATPMVGGTAMRQALPTSRLVTVVGEGDHGVLVFNPNKCADKYAHAYLRDGTLPSGDRACEGGDEPEPDARTKGRG</sequence>
<dbReference type="Proteomes" id="UP001165378">
    <property type="component" value="Unassembled WGS sequence"/>
</dbReference>
<feature type="domain" description="AB hydrolase-1" evidence="6">
    <location>
        <begin position="88"/>
        <end position="267"/>
    </location>
</feature>
<reference evidence="8" key="1">
    <citation type="submission" date="2022-01" db="EMBL/GenBank/DDBJ databases">
        <title>Genome-Based Taxonomic Classification of the Phylum Actinobacteria.</title>
        <authorList>
            <person name="Gao Y."/>
        </authorList>
    </citation>
    <scope>NUCLEOTIDE SEQUENCE</scope>
    <source>
        <strain evidence="8">KLBMP 8922</strain>
    </source>
</reference>
<keyword evidence="2 5" id="KW-0732">Signal</keyword>
<dbReference type="Pfam" id="PF00561">
    <property type="entry name" value="Abhydrolase_1"/>
    <property type="match status" value="1"/>
</dbReference>
<gene>
    <name evidence="8" type="ORF">LZ495_25405</name>
</gene>
<evidence type="ECO:0000256" key="4">
    <source>
        <dbReference type="SAM" id="MobiDB-lite"/>
    </source>
</evidence>
<evidence type="ECO:0000256" key="5">
    <source>
        <dbReference type="SAM" id="SignalP"/>
    </source>
</evidence>
<organism evidence="8 9">
    <name type="scientific">Yinghuangia soli</name>
    <dbReference type="NCBI Taxonomy" id="2908204"/>
    <lineage>
        <taxon>Bacteria</taxon>
        <taxon>Bacillati</taxon>
        <taxon>Actinomycetota</taxon>
        <taxon>Actinomycetes</taxon>
        <taxon>Kitasatosporales</taxon>
        <taxon>Streptomycetaceae</taxon>
        <taxon>Yinghuangia</taxon>
    </lineage>
</organism>
<comment type="similarity">
    <text evidence="1">Belongs to the peptidase S33 family.</text>
</comment>
<name>A0AA41U2B9_9ACTN</name>
<keyword evidence="9" id="KW-1185">Reference proteome</keyword>
<dbReference type="AlphaFoldDB" id="A0AA41U2B9"/>
<dbReference type="Gene3D" id="3.40.50.1820">
    <property type="entry name" value="alpha/beta hydrolase"/>
    <property type="match status" value="1"/>
</dbReference>
<evidence type="ECO:0000313" key="9">
    <source>
        <dbReference type="Proteomes" id="UP001165378"/>
    </source>
</evidence>
<comment type="caution">
    <text evidence="8">The sequence shown here is derived from an EMBL/GenBank/DDBJ whole genome shotgun (WGS) entry which is preliminary data.</text>
</comment>
<evidence type="ECO:0000259" key="6">
    <source>
        <dbReference type="Pfam" id="PF00561"/>
    </source>
</evidence>
<feature type="region of interest" description="Disordered" evidence="4">
    <location>
        <begin position="483"/>
        <end position="505"/>
    </location>
</feature>
<evidence type="ECO:0000256" key="2">
    <source>
        <dbReference type="ARBA" id="ARBA00022729"/>
    </source>
</evidence>
<keyword evidence="3 8" id="KW-0378">Hydrolase</keyword>
<dbReference type="InterPro" id="IPR051601">
    <property type="entry name" value="Serine_prot/Carboxylest_S33"/>
</dbReference>
<feature type="domain" description="Peptidase S33 tripeptidyl aminopeptidase-like C-terminal" evidence="7">
    <location>
        <begin position="391"/>
        <end position="489"/>
    </location>
</feature>
<dbReference type="PANTHER" id="PTHR43248:SF29">
    <property type="entry name" value="TRIPEPTIDYL AMINOPEPTIDASE"/>
    <property type="match status" value="1"/>
</dbReference>
<evidence type="ECO:0000256" key="1">
    <source>
        <dbReference type="ARBA" id="ARBA00010088"/>
    </source>
</evidence>
<protein>
    <submittedName>
        <fullName evidence="8">Alpha/beta hydrolase</fullName>
    </submittedName>
</protein>
<dbReference type="SUPFAM" id="SSF53474">
    <property type="entry name" value="alpha/beta-Hydrolases"/>
    <property type="match status" value="1"/>
</dbReference>
<evidence type="ECO:0000259" key="7">
    <source>
        <dbReference type="Pfam" id="PF08386"/>
    </source>
</evidence>
<dbReference type="EMBL" id="JAKFHA010000017">
    <property type="protein sequence ID" value="MCF2530536.1"/>
    <property type="molecule type" value="Genomic_DNA"/>
</dbReference>
<evidence type="ECO:0000313" key="8">
    <source>
        <dbReference type="EMBL" id="MCF2530536.1"/>
    </source>
</evidence>
<dbReference type="InterPro" id="IPR013595">
    <property type="entry name" value="Pept_S33_TAP-like_C"/>
</dbReference>